<evidence type="ECO:0000256" key="5">
    <source>
        <dbReference type="ARBA" id="ARBA00023065"/>
    </source>
</evidence>
<gene>
    <name evidence="11" type="ORF">E6H05_02920</name>
</gene>
<dbReference type="CDD" id="cd00038">
    <property type="entry name" value="CAP_ED"/>
    <property type="match status" value="1"/>
</dbReference>
<dbReference type="InterPro" id="IPR014710">
    <property type="entry name" value="RmlC-like_jellyroll"/>
</dbReference>
<keyword evidence="7" id="KW-1071">Ligand-gated ion channel</keyword>
<dbReference type="SMART" id="SM00100">
    <property type="entry name" value="cNMP"/>
    <property type="match status" value="1"/>
</dbReference>
<dbReference type="InterPro" id="IPR018490">
    <property type="entry name" value="cNMP-bd_dom_sf"/>
</dbReference>
<keyword evidence="8" id="KW-0407">Ion channel</keyword>
<dbReference type="GO" id="GO:0044877">
    <property type="term" value="F:protein-containing complex binding"/>
    <property type="evidence" value="ECO:0007669"/>
    <property type="project" value="TreeGrafter"/>
</dbReference>
<evidence type="ECO:0000256" key="9">
    <source>
        <dbReference type="SAM" id="MobiDB-lite"/>
    </source>
</evidence>
<dbReference type="Proteomes" id="UP000318834">
    <property type="component" value="Unassembled WGS sequence"/>
</dbReference>
<dbReference type="PROSITE" id="PS50042">
    <property type="entry name" value="CNMP_BINDING_3"/>
    <property type="match status" value="1"/>
</dbReference>
<dbReference type="PROSITE" id="PS00889">
    <property type="entry name" value="CNMP_BINDING_2"/>
    <property type="match status" value="1"/>
</dbReference>
<dbReference type="InterPro" id="IPR000595">
    <property type="entry name" value="cNMP-bd_dom"/>
</dbReference>
<dbReference type="GO" id="GO:0005221">
    <property type="term" value="F:intracellularly cyclic nucleotide-activated monoatomic cation channel activity"/>
    <property type="evidence" value="ECO:0007669"/>
    <property type="project" value="InterPro"/>
</dbReference>
<reference evidence="11 12" key="1">
    <citation type="journal article" date="2019" name="Nat. Microbiol.">
        <title>Mediterranean grassland soil C-N compound turnover is dependent on rainfall and depth, and is mediated by genomically divergent microorganisms.</title>
        <authorList>
            <person name="Diamond S."/>
            <person name="Andeer P.F."/>
            <person name="Li Z."/>
            <person name="Crits-Christoph A."/>
            <person name="Burstein D."/>
            <person name="Anantharaman K."/>
            <person name="Lane K.R."/>
            <person name="Thomas B.C."/>
            <person name="Pan C."/>
            <person name="Northen T.R."/>
            <person name="Banfield J.F."/>
        </authorList>
    </citation>
    <scope>NUCLEOTIDE SEQUENCE [LARGE SCALE GENOMIC DNA]</scope>
    <source>
        <strain evidence="11">NP_8</strain>
    </source>
</reference>
<name>A0A537IZG8_9BACT</name>
<feature type="domain" description="Cyclic nucleotide-binding" evidence="10">
    <location>
        <begin position="39"/>
        <end position="154"/>
    </location>
</feature>
<dbReference type="PRINTS" id="PR00103">
    <property type="entry name" value="CAMPKINASE"/>
</dbReference>
<evidence type="ECO:0000313" key="12">
    <source>
        <dbReference type="Proteomes" id="UP000318834"/>
    </source>
</evidence>
<dbReference type="AlphaFoldDB" id="A0A537IZG8"/>
<dbReference type="Pfam" id="PF00027">
    <property type="entry name" value="cNMP_binding"/>
    <property type="match status" value="1"/>
</dbReference>
<sequence length="166" mass="17871">MRSGNHSLTGAQRGTTSEVTDVGLRGTSGKTALLKKVQLFEGLSDRQLQQIARLADEIDAPAGKILARAGDTGREMFVIVDGQATVTTSQRRTLQLGTGDFFGEMSLLDGGPRSATVEAATPMHLLVIGQREFFELLAEAPLISKCIMRTLSQRLRKSDAAFSMCT</sequence>
<keyword evidence="4" id="KW-1133">Transmembrane helix</keyword>
<proteinExistence type="predicted"/>
<evidence type="ECO:0000256" key="3">
    <source>
        <dbReference type="ARBA" id="ARBA00022692"/>
    </source>
</evidence>
<evidence type="ECO:0000256" key="7">
    <source>
        <dbReference type="ARBA" id="ARBA00023286"/>
    </source>
</evidence>
<evidence type="ECO:0000259" key="10">
    <source>
        <dbReference type="PROSITE" id="PS50042"/>
    </source>
</evidence>
<feature type="compositionally biased region" description="Polar residues" evidence="9">
    <location>
        <begin position="1"/>
        <end position="19"/>
    </location>
</feature>
<dbReference type="InterPro" id="IPR050866">
    <property type="entry name" value="CNG_cation_channel"/>
</dbReference>
<dbReference type="Gene3D" id="2.60.120.10">
    <property type="entry name" value="Jelly Rolls"/>
    <property type="match status" value="1"/>
</dbReference>
<keyword evidence="5" id="KW-0406">Ion transport</keyword>
<accession>A0A537IZG8</accession>
<dbReference type="PANTHER" id="PTHR45638:SF11">
    <property type="entry name" value="CYCLIC NUCLEOTIDE-GATED CATION CHANNEL SUBUNIT A"/>
    <property type="match status" value="1"/>
</dbReference>
<comment type="caution">
    <text evidence="11">The sequence shown here is derived from an EMBL/GenBank/DDBJ whole genome shotgun (WGS) entry which is preliminary data.</text>
</comment>
<comment type="subcellular location">
    <subcellularLocation>
        <location evidence="1">Membrane</location>
        <topology evidence="1">Multi-pass membrane protein</topology>
    </subcellularLocation>
</comment>
<evidence type="ECO:0000256" key="8">
    <source>
        <dbReference type="ARBA" id="ARBA00023303"/>
    </source>
</evidence>
<keyword evidence="6" id="KW-0472">Membrane</keyword>
<keyword evidence="3" id="KW-0812">Transmembrane</keyword>
<organism evidence="11 12">
    <name type="scientific">Candidatus Segetimicrobium genomatis</name>
    <dbReference type="NCBI Taxonomy" id="2569760"/>
    <lineage>
        <taxon>Bacteria</taxon>
        <taxon>Bacillati</taxon>
        <taxon>Candidatus Sysuimicrobiota</taxon>
        <taxon>Candidatus Sysuimicrobiia</taxon>
        <taxon>Candidatus Sysuimicrobiales</taxon>
        <taxon>Candidatus Segetimicrobiaceae</taxon>
        <taxon>Candidatus Segetimicrobium</taxon>
    </lineage>
</organism>
<dbReference type="PANTHER" id="PTHR45638">
    <property type="entry name" value="CYCLIC NUCLEOTIDE-GATED CATION CHANNEL SUBUNIT A"/>
    <property type="match status" value="1"/>
</dbReference>
<dbReference type="SUPFAM" id="SSF51206">
    <property type="entry name" value="cAMP-binding domain-like"/>
    <property type="match status" value="1"/>
</dbReference>
<dbReference type="InterPro" id="IPR018488">
    <property type="entry name" value="cNMP-bd_CS"/>
</dbReference>
<evidence type="ECO:0000256" key="1">
    <source>
        <dbReference type="ARBA" id="ARBA00004141"/>
    </source>
</evidence>
<evidence type="ECO:0000256" key="6">
    <source>
        <dbReference type="ARBA" id="ARBA00023136"/>
    </source>
</evidence>
<evidence type="ECO:0000313" key="11">
    <source>
        <dbReference type="EMBL" id="TMI76667.1"/>
    </source>
</evidence>
<feature type="region of interest" description="Disordered" evidence="9">
    <location>
        <begin position="1"/>
        <end position="23"/>
    </location>
</feature>
<keyword evidence="2" id="KW-0813">Transport</keyword>
<evidence type="ECO:0000256" key="2">
    <source>
        <dbReference type="ARBA" id="ARBA00022448"/>
    </source>
</evidence>
<dbReference type="GO" id="GO:0016020">
    <property type="term" value="C:membrane"/>
    <property type="evidence" value="ECO:0007669"/>
    <property type="project" value="UniProtKB-SubCell"/>
</dbReference>
<protein>
    <submittedName>
        <fullName evidence="11">Cyclic nucleotide-binding domain-containing protein</fullName>
    </submittedName>
</protein>
<dbReference type="EMBL" id="VBAP01000014">
    <property type="protein sequence ID" value="TMI76667.1"/>
    <property type="molecule type" value="Genomic_DNA"/>
</dbReference>
<evidence type="ECO:0000256" key="4">
    <source>
        <dbReference type="ARBA" id="ARBA00022989"/>
    </source>
</evidence>